<organism evidence="5 6">
    <name type="scientific">Haloarcula rubra</name>
    <dbReference type="NCBI Taxonomy" id="2487747"/>
    <lineage>
        <taxon>Archaea</taxon>
        <taxon>Methanobacteriati</taxon>
        <taxon>Methanobacteriota</taxon>
        <taxon>Stenosarchaea group</taxon>
        <taxon>Halobacteria</taxon>
        <taxon>Halobacteriales</taxon>
        <taxon>Haloarculaceae</taxon>
        <taxon>Haloarcula</taxon>
    </lineage>
</organism>
<dbReference type="CDD" id="cd01563">
    <property type="entry name" value="Thr-synth_1"/>
    <property type="match status" value="1"/>
</dbReference>
<evidence type="ECO:0000259" key="4">
    <source>
        <dbReference type="Pfam" id="PF00291"/>
    </source>
</evidence>
<dbReference type="EMBL" id="RKLR01000002">
    <property type="protein sequence ID" value="MBX0322384.1"/>
    <property type="molecule type" value="Genomic_DNA"/>
</dbReference>
<accession>A0AAW4PMP9</accession>
<comment type="cofactor">
    <cofactor evidence="1">
        <name>pyridoxal 5'-phosphate</name>
        <dbReference type="ChEBI" id="CHEBI:597326"/>
    </cofactor>
</comment>
<keyword evidence="2" id="KW-0663">Pyridoxal phosphate</keyword>
<dbReference type="Pfam" id="PF00291">
    <property type="entry name" value="PALP"/>
    <property type="match status" value="1"/>
</dbReference>
<dbReference type="GO" id="GO:0004794">
    <property type="term" value="F:threonine deaminase activity"/>
    <property type="evidence" value="ECO:0007669"/>
    <property type="project" value="TreeGrafter"/>
</dbReference>
<dbReference type="Gene3D" id="3.40.50.1100">
    <property type="match status" value="2"/>
</dbReference>
<evidence type="ECO:0000313" key="5">
    <source>
        <dbReference type="EMBL" id="MBX0322384.1"/>
    </source>
</evidence>
<dbReference type="GO" id="GO:0009097">
    <property type="term" value="P:isoleucine biosynthetic process"/>
    <property type="evidence" value="ECO:0007669"/>
    <property type="project" value="TreeGrafter"/>
</dbReference>
<dbReference type="GO" id="GO:0006565">
    <property type="term" value="P:L-serine catabolic process"/>
    <property type="evidence" value="ECO:0007669"/>
    <property type="project" value="TreeGrafter"/>
</dbReference>
<sequence length="352" mass="37314">MRHCEACGREYPRDRPWRCSCGHALDYADEPTPGGTPPDVDREAGIWAFDGFLPMDDRVTLGEGWTPLVDAPKYEATLKLEFLHPTGSFKDRGAATVVAEALSVGADRILEDSSGNAGLAVASYAARAGIDAEIYVPADAKAEKRRRIARTGADVVAVEGDRQAVTDACIEAVEAGEGWYASHAWNPAFFAGTATFAYELAAQRGWTAPDAIVTPLGHGTLFLGAYRGFRTLQAAGWIDELPRLLGAQAAGASPIADDRHGESAGRNDLADGIQIREPARADQIRRAVEATDGDAVAVDEAATRRAHDRLSAAGFHVEPTCATATAALSAFRERGVLDTADDVVVALTGRNA</sequence>
<dbReference type="InterPro" id="IPR036052">
    <property type="entry name" value="TrpB-like_PALP_sf"/>
</dbReference>
<evidence type="ECO:0000256" key="2">
    <source>
        <dbReference type="ARBA" id="ARBA00022898"/>
    </source>
</evidence>
<name>A0AAW4PMP9_9EURY</name>
<proteinExistence type="predicted"/>
<dbReference type="GO" id="GO:0006567">
    <property type="term" value="P:L-threonine catabolic process"/>
    <property type="evidence" value="ECO:0007669"/>
    <property type="project" value="TreeGrafter"/>
</dbReference>
<keyword evidence="3" id="KW-0456">Lyase</keyword>
<dbReference type="PANTHER" id="PTHR48078:SF6">
    <property type="entry name" value="L-THREONINE DEHYDRATASE CATABOLIC TDCB"/>
    <property type="match status" value="1"/>
</dbReference>
<dbReference type="PANTHER" id="PTHR48078">
    <property type="entry name" value="THREONINE DEHYDRATASE, MITOCHONDRIAL-RELATED"/>
    <property type="match status" value="1"/>
</dbReference>
<evidence type="ECO:0000256" key="1">
    <source>
        <dbReference type="ARBA" id="ARBA00001933"/>
    </source>
</evidence>
<dbReference type="Proteomes" id="UP001430377">
    <property type="component" value="Unassembled WGS sequence"/>
</dbReference>
<comment type="caution">
    <text evidence="5">The sequence shown here is derived from an EMBL/GenBank/DDBJ whole genome shotgun (WGS) entry which is preliminary data.</text>
</comment>
<reference evidence="5 6" key="1">
    <citation type="submission" date="2021-06" db="EMBL/GenBank/DDBJ databases">
        <title>Halomicroarcula sp. a new haloarchaeum isolated from saline soil.</title>
        <authorList>
            <person name="Duran-Viseras A."/>
            <person name="Sanchez-Porro C."/>
            <person name="Ventosa A."/>
        </authorList>
    </citation>
    <scope>NUCLEOTIDE SEQUENCE [LARGE SCALE GENOMIC DNA]</scope>
    <source>
        <strain evidence="5 6">F13</strain>
    </source>
</reference>
<dbReference type="AlphaFoldDB" id="A0AAW4PMP9"/>
<dbReference type="RefSeq" id="WP_220617385.1">
    <property type="nucleotide sequence ID" value="NZ_RKLR01000002.1"/>
</dbReference>
<evidence type="ECO:0000313" key="6">
    <source>
        <dbReference type="Proteomes" id="UP001430377"/>
    </source>
</evidence>
<gene>
    <name evidence="5" type="ORF">EGH21_04990</name>
</gene>
<dbReference type="GO" id="GO:0003941">
    <property type="term" value="F:L-serine ammonia-lyase activity"/>
    <property type="evidence" value="ECO:0007669"/>
    <property type="project" value="TreeGrafter"/>
</dbReference>
<feature type="domain" description="Tryptophan synthase beta chain-like PALP" evidence="4">
    <location>
        <begin position="59"/>
        <end position="349"/>
    </location>
</feature>
<dbReference type="InterPro" id="IPR050147">
    <property type="entry name" value="Ser/Thr_Dehydratase"/>
</dbReference>
<protein>
    <submittedName>
        <fullName evidence="5">Threonine synthase</fullName>
    </submittedName>
</protein>
<keyword evidence="6" id="KW-1185">Reference proteome</keyword>
<evidence type="ECO:0000256" key="3">
    <source>
        <dbReference type="ARBA" id="ARBA00023239"/>
    </source>
</evidence>
<dbReference type="PROSITE" id="PS00165">
    <property type="entry name" value="DEHYDRATASE_SER_THR"/>
    <property type="match status" value="1"/>
</dbReference>
<dbReference type="GO" id="GO:0030170">
    <property type="term" value="F:pyridoxal phosphate binding"/>
    <property type="evidence" value="ECO:0007669"/>
    <property type="project" value="InterPro"/>
</dbReference>
<dbReference type="InterPro" id="IPR000634">
    <property type="entry name" value="Ser/Thr_deHydtase_PyrdxlP-BS"/>
</dbReference>
<dbReference type="SUPFAM" id="SSF53686">
    <property type="entry name" value="Tryptophan synthase beta subunit-like PLP-dependent enzymes"/>
    <property type="match status" value="1"/>
</dbReference>
<dbReference type="InterPro" id="IPR001926">
    <property type="entry name" value="TrpB-like_PALP"/>
</dbReference>